<evidence type="ECO:0000313" key="2">
    <source>
        <dbReference type="EMBL" id="KAK0740249.1"/>
    </source>
</evidence>
<keyword evidence="3" id="KW-1185">Reference proteome</keyword>
<dbReference type="Proteomes" id="UP001172155">
    <property type="component" value="Unassembled WGS sequence"/>
</dbReference>
<dbReference type="EMBL" id="JAUKUD010000006">
    <property type="protein sequence ID" value="KAK0740249.1"/>
    <property type="molecule type" value="Genomic_DNA"/>
</dbReference>
<sequence>MAFNIIPGIMGKHQTTFGIGQRYIFAYSSFQNLPNTVMDTIPSPLPPKPRQDSNHPTIQPAPSPRETPSDPFPDISSNATAYDADDESTYPLYPTNNTTSATSSPVILPARPNRLSANIEPNLLTRFTTTAPPIFLADDLTSSATLIDLDASPPLPSPSPGVIPLPFPPAPAPPPPPRLLPPPSPSAGPAALDLGTGCTHSRLNFVAPTVFSTPSAEANDGTGNWTKTDFRVPRLMPRPWWRPPARDRASNRPGGVVVKEEVQREWDLLLEEIWEGGGVWFWRLEVEEARRRSA</sequence>
<organism evidence="2 3">
    <name type="scientific">Schizothecium vesticola</name>
    <dbReference type="NCBI Taxonomy" id="314040"/>
    <lineage>
        <taxon>Eukaryota</taxon>
        <taxon>Fungi</taxon>
        <taxon>Dikarya</taxon>
        <taxon>Ascomycota</taxon>
        <taxon>Pezizomycotina</taxon>
        <taxon>Sordariomycetes</taxon>
        <taxon>Sordariomycetidae</taxon>
        <taxon>Sordariales</taxon>
        <taxon>Schizotheciaceae</taxon>
        <taxon>Schizothecium</taxon>
    </lineage>
</organism>
<evidence type="ECO:0000256" key="1">
    <source>
        <dbReference type="SAM" id="MobiDB-lite"/>
    </source>
</evidence>
<proteinExistence type="predicted"/>
<feature type="region of interest" description="Disordered" evidence="1">
    <location>
        <begin position="38"/>
        <end position="108"/>
    </location>
</feature>
<name>A0AA40JYL2_9PEZI</name>
<comment type="caution">
    <text evidence="2">The sequence shown here is derived from an EMBL/GenBank/DDBJ whole genome shotgun (WGS) entry which is preliminary data.</text>
</comment>
<accession>A0AA40JYL2</accession>
<feature type="compositionally biased region" description="Low complexity" evidence="1">
    <location>
        <begin position="95"/>
        <end position="104"/>
    </location>
</feature>
<feature type="region of interest" description="Disordered" evidence="1">
    <location>
        <begin position="151"/>
        <end position="191"/>
    </location>
</feature>
<feature type="compositionally biased region" description="Pro residues" evidence="1">
    <location>
        <begin position="153"/>
        <end position="186"/>
    </location>
</feature>
<gene>
    <name evidence="2" type="ORF">B0T18DRAFT_393113</name>
</gene>
<reference evidence="2" key="1">
    <citation type="submission" date="2023-06" db="EMBL/GenBank/DDBJ databases">
        <title>Genome-scale phylogeny and comparative genomics of the fungal order Sordariales.</title>
        <authorList>
            <consortium name="Lawrence Berkeley National Laboratory"/>
            <person name="Hensen N."/>
            <person name="Bonometti L."/>
            <person name="Westerberg I."/>
            <person name="Brannstrom I.O."/>
            <person name="Guillou S."/>
            <person name="Cros-Aarteil S."/>
            <person name="Calhoun S."/>
            <person name="Haridas S."/>
            <person name="Kuo A."/>
            <person name="Mondo S."/>
            <person name="Pangilinan J."/>
            <person name="Riley R."/>
            <person name="LaButti K."/>
            <person name="Andreopoulos B."/>
            <person name="Lipzen A."/>
            <person name="Chen C."/>
            <person name="Yanf M."/>
            <person name="Daum C."/>
            <person name="Ng V."/>
            <person name="Clum A."/>
            <person name="Steindorff A."/>
            <person name="Ohm R."/>
            <person name="Martin F."/>
            <person name="Silar P."/>
            <person name="Natvig D."/>
            <person name="Lalanne C."/>
            <person name="Gautier V."/>
            <person name="Ament-velasquez S.L."/>
            <person name="Kruys A."/>
            <person name="Hutchinson M.I."/>
            <person name="Powell A.J."/>
            <person name="Barry K."/>
            <person name="Miller A.N."/>
            <person name="Grigoriev I.V."/>
            <person name="Debuchy R."/>
            <person name="Gladieux P."/>
            <person name="Thoren M.H."/>
            <person name="Johannesson H."/>
        </authorList>
    </citation>
    <scope>NUCLEOTIDE SEQUENCE</scope>
    <source>
        <strain evidence="2">SMH3187-1</strain>
    </source>
</reference>
<dbReference type="AlphaFoldDB" id="A0AA40JYL2"/>
<protein>
    <submittedName>
        <fullName evidence="2">Uncharacterized protein</fullName>
    </submittedName>
</protein>
<evidence type="ECO:0000313" key="3">
    <source>
        <dbReference type="Proteomes" id="UP001172155"/>
    </source>
</evidence>